<reference evidence="2 3" key="2">
    <citation type="submission" date="2024-07" db="EMBL/GenBank/DDBJ databases">
        <authorList>
            <person name="Akdeniz Z."/>
        </authorList>
    </citation>
    <scope>NUCLEOTIDE SEQUENCE [LARGE SCALE GENOMIC DNA]</scope>
</reference>
<proteinExistence type="predicted"/>
<dbReference type="EMBL" id="CAXDID020000066">
    <property type="protein sequence ID" value="CAL6012345.1"/>
    <property type="molecule type" value="Genomic_DNA"/>
</dbReference>
<dbReference type="Proteomes" id="UP001642409">
    <property type="component" value="Unassembled WGS sequence"/>
</dbReference>
<name>A0AA86U8M5_9EUKA</name>
<sequence>MQYSDSVSILSQIKIPHATKVLMMKKQTGQISKIRVREMELCESYYGTNLTYEGATSNIHINSREICKHYRFKTNMNSSMPNVHTEPLQLSPSTEWTQVNDSSESIQLAPFRVCNVKFTSKRINQSQYNNNFNNNNFNYQNKIKNMNTSTTNQIKSNLDIVDLVQLRSKSSRINRTKEPELIINNQLQTEKKKNVKTERNGIDLKNCYLDVLESFKKE</sequence>
<evidence type="ECO:0000313" key="3">
    <source>
        <dbReference type="Proteomes" id="UP001642409"/>
    </source>
</evidence>
<organism evidence="1">
    <name type="scientific">Hexamita inflata</name>
    <dbReference type="NCBI Taxonomy" id="28002"/>
    <lineage>
        <taxon>Eukaryota</taxon>
        <taxon>Metamonada</taxon>
        <taxon>Diplomonadida</taxon>
        <taxon>Hexamitidae</taxon>
        <taxon>Hexamitinae</taxon>
        <taxon>Hexamita</taxon>
    </lineage>
</organism>
<gene>
    <name evidence="2" type="ORF">HINF_LOCUS23258</name>
    <name evidence="1" type="ORF">HINF_LOCUS33194</name>
</gene>
<keyword evidence="3" id="KW-1185">Reference proteome</keyword>
<evidence type="ECO:0000313" key="1">
    <source>
        <dbReference type="EMBL" id="CAI9945549.1"/>
    </source>
</evidence>
<evidence type="ECO:0000313" key="2">
    <source>
        <dbReference type="EMBL" id="CAL6012345.1"/>
    </source>
</evidence>
<comment type="caution">
    <text evidence="1">The sequence shown here is derived from an EMBL/GenBank/DDBJ whole genome shotgun (WGS) entry which is preliminary data.</text>
</comment>
<protein>
    <submittedName>
        <fullName evidence="2">Hypothetical_protein</fullName>
    </submittedName>
</protein>
<reference evidence="1" key="1">
    <citation type="submission" date="2023-06" db="EMBL/GenBank/DDBJ databases">
        <authorList>
            <person name="Kurt Z."/>
        </authorList>
    </citation>
    <scope>NUCLEOTIDE SEQUENCE</scope>
</reference>
<dbReference type="EMBL" id="CATOUU010000747">
    <property type="protein sequence ID" value="CAI9945549.1"/>
    <property type="molecule type" value="Genomic_DNA"/>
</dbReference>
<accession>A0AA86U8M5</accession>
<dbReference type="AlphaFoldDB" id="A0AA86U8M5"/>